<dbReference type="InterPro" id="IPR037143">
    <property type="entry name" value="4-PPantetheinyl_Trfase_dom_sf"/>
</dbReference>
<dbReference type="InterPro" id="IPR008278">
    <property type="entry name" value="4-PPantetheinyl_Trfase_dom"/>
</dbReference>
<feature type="domain" description="4'-phosphopantetheinyl transferase" evidence="2">
    <location>
        <begin position="123"/>
        <end position="189"/>
    </location>
</feature>
<dbReference type="SUPFAM" id="SSF56214">
    <property type="entry name" value="4'-phosphopantetheinyl transferase"/>
    <property type="match status" value="1"/>
</dbReference>
<gene>
    <name evidence="3" type="ORF">Q9R02_12025</name>
</gene>
<keyword evidence="4" id="KW-1185">Reference proteome</keyword>
<comment type="caution">
    <text evidence="3">The sequence shown here is derived from an EMBL/GenBank/DDBJ whole genome shotgun (WGS) entry which is preliminary data.</text>
</comment>
<dbReference type="Gene3D" id="3.90.470.20">
    <property type="entry name" value="4'-phosphopantetheinyl transferase domain"/>
    <property type="match status" value="1"/>
</dbReference>
<accession>A0ABT9IS42</accession>
<dbReference type="EMBL" id="JAVALS010000008">
    <property type="protein sequence ID" value="MDP5227885.1"/>
    <property type="molecule type" value="Genomic_DNA"/>
</dbReference>
<evidence type="ECO:0000259" key="2">
    <source>
        <dbReference type="Pfam" id="PF01648"/>
    </source>
</evidence>
<dbReference type="GO" id="GO:0016740">
    <property type="term" value="F:transferase activity"/>
    <property type="evidence" value="ECO:0007669"/>
    <property type="project" value="UniProtKB-KW"/>
</dbReference>
<dbReference type="RefSeq" id="WP_305996932.1">
    <property type="nucleotide sequence ID" value="NZ_JAVALS010000008.1"/>
</dbReference>
<keyword evidence="1 3" id="KW-0808">Transferase</keyword>
<evidence type="ECO:0000313" key="3">
    <source>
        <dbReference type="EMBL" id="MDP5227885.1"/>
    </source>
</evidence>
<evidence type="ECO:0000313" key="4">
    <source>
        <dbReference type="Proteomes" id="UP001232725"/>
    </source>
</evidence>
<reference evidence="3 4" key="1">
    <citation type="submission" date="2023-08" db="EMBL/GenBank/DDBJ databases">
        <title>Arthrobacter horti sp. nov., isolated from forest soil.</title>
        <authorList>
            <person name="Park M."/>
        </authorList>
    </citation>
    <scope>NUCLEOTIDE SEQUENCE [LARGE SCALE GENOMIC DNA]</scope>
    <source>
        <strain evidence="3 4">YJM1</strain>
    </source>
</reference>
<dbReference type="Pfam" id="PF01648">
    <property type="entry name" value="ACPS"/>
    <property type="match status" value="1"/>
</dbReference>
<organism evidence="3 4">
    <name type="scientific">Arthrobacter horti</name>
    <dbReference type="NCBI Taxonomy" id="3068273"/>
    <lineage>
        <taxon>Bacteria</taxon>
        <taxon>Bacillati</taxon>
        <taxon>Actinomycetota</taxon>
        <taxon>Actinomycetes</taxon>
        <taxon>Micrococcales</taxon>
        <taxon>Micrococcaceae</taxon>
        <taxon>Arthrobacter</taxon>
    </lineage>
</organism>
<proteinExistence type="predicted"/>
<sequence length="234" mass="24803">MRVITWLGSLEEAARRGDLPPLDAREQDRARAFANPGARNRFATLRSVQRRLLAGALGVAPDLLLSDYACPECGPDAGHGRPGYRLTDRSGNRTTPPFALSASRAGEWGAVVVALDVPEGFRLGVDLTLEAEIFDGFDTVALSAAERAWIGSLPPEERISARAGLWAAKEAIAKRDGHGLRKDPSTIEALGRRGLVELRVSAAGPGTGGGALPPHRLMAAVPEKAEAAFRRATA</sequence>
<protein>
    <submittedName>
        <fullName evidence="3">4'-phosphopantetheinyl transferase superfamily protein</fullName>
    </submittedName>
</protein>
<evidence type="ECO:0000256" key="1">
    <source>
        <dbReference type="ARBA" id="ARBA00022679"/>
    </source>
</evidence>
<dbReference type="Proteomes" id="UP001232725">
    <property type="component" value="Unassembled WGS sequence"/>
</dbReference>
<name>A0ABT9IS42_9MICC</name>